<dbReference type="PANTHER" id="PTHR34473">
    <property type="entry name" value="UPF0699 TRANSMEMBRANE PROTEIN YDBS"/>
    <property type="match status" value="1"/>
</dbReference>
<evidence type="ECO:0000313" key="3">
    <source>
        <dbReference type="EMBL" id="AFG36259.1"/>
    </source>
</evidence>
<dbReference type="Pfam" id="PF03703">
    <property type="entry name" value="bPH_2"/>
    <property type="match status" value="1"/>
</dbReference>
<dbReference type="AlphaFoldDB" id="H9UFG6"/>
<dbReference type="KEGG" id="sfc:Spiaf_0150"/>
<evidence type="ECO:0000313" key="4">
    <source>
        <dbReference type="Proteomes" id="UP000007383"/>
    </source>
</evidence>
<reference evidence="4" key="1">
    <citation type="journal article" date="2013" name="Stand. Genomic Sci.">
        <title>Complete genome sequence of the halophilic bacterium Spirochaeta africana type strain (Z-7692(T)) from the alkaline Lake Magadi in the East African Rift.</title>
        <authorList>
            <person name="Liolos K."/>
            <person name="Abt B."/>
            <person name="Scheuner C."/>
            <person name="Teshima H."/>
            <person name="Held B."/>
            <person name="Lapidus A."/>
            <person name="Nolan M."/>
            <person name="Lucas S."/>
            <person name="Deshpande S."/>
            <person name="Cheng J.F."/>
            <person name="Tapia R."/>
            <person name="Goodwin L.A."/>
            <person name="Pitluck S."/>
            <person name="Pagani I."/>
            <person name="Ivanova N."/>
            <person name="Mavromatis K."/>
            <person name="Mikhailova N."/>
            <person name="Huntemann M."/>
            <person name="Pati A."/>
            <person name="Chen A."/>
            <person name="Palaniappan K."/>
            <person name="Land M."/>
            <person name="Rohde M."/>
            <person name="Tindall B.J."/>
            <person name="Detter J.C."/>
            <person name="Goker M."/>
            <person name="Bristow J."/>
            <person name="Eisen J.A."/>
            <person name="Markowitz V."/>
            <person name="Hugenholtz P."/>
            <person name="Woyke T."/>
            <person name="Klenk H.P."/>
            <person name="Kyrpides N.C."/>
        </authorList>
    </citation>
    <scope>NUCLEOTIDE SEQUENCE</scope>
    <source>
        <strain evidence="4">ATCC 700263 / DSM 8902 / Z-7692</strain>
    </source>
</reference>
<dbReference type="EMBL" id="CP003282">
    <property type="protein sequence ID" value="AFG36259.1"/>
    <property type="molecule type" value="Genomic_DNA"/>
</dbReference>
<feature type="domain" description="YdbS-like PH" evidence="2">
    <location>
        <begin position="74"/>
        <end position="149"/>
    </location>
</feature>
<sequence>MNQQEEWGQALSPRAKTVWAVRSAVIGLGISGATAAAAILWWPQPGVLTGIAAGGALLVLWLVSGSVMVPQVRWRIWRYRIDPDRIQLRRGLLIRTHASIPAARVQHADTSQGPLLRLFGLARVQIFTAGSTHEIPVLPEAAATDLCEQIVAIANRSGDDV</sequence>
<feature type="transmembrane region" description="Helical" evidence="1">
    <location>
        <begin position="21"/>
        <end position="42"/>
    </location>
</feature>
<dbReference type="HOGENOM" id="CLU_104197_3_2_12"/>
<dbReference type="OrthoDB" id="1524472at2"/>
<evidence type="ECO:0000259" key="2">
    <source>
        <dbReference type="Pfam" id="PF03703"/>
    </source>
</evidence>
<dbReference type="InterPro" id="IPR005182">
    <property type="entry name" value="YdbS-like_PH"/>
</dbReference>
<gene>
    <name evidence="3" type="ordered locus">Spiaf_0150</name>
</gene>
<evidence type="ECO:0000256" key="1">
    <source>
        <dbReference type="SAM" id="Phobius"/>
    </source>
</evidence>
<feature type="transmembrane region" description="Helical" evidence="1">
    <location>
        <begin position="48"/>
        <end position="69"/>
    </location>
</feature>
<name>H9UFG6_SPIAZ</name>
<keyword evidence="4" id="KW-1185">Reference proteome</keyword>
<dbReference type="eggNOG" id="COG3402">
    <property type="taxonomic scope" value="Bacteria"/>
</dbReference>
<dbReference type="RefSeq" id="WP_014454257.1">
    <property type="nucleotide sequence ID" value="NC_017098.1"/>
</dbReference>
<accession>H9UFG6</accession>
<dbReference type="PATRIC" id="fig|889378.3.peg.153"/>
<dbReference type="STRING" id="889378.Spiaf_0150"/>
<keyword evidence="1" id="KW-0472">Membrane</keyword>
<proteinExistence type="predicted"/>
<keyword evidence="1" id="KW-1133">Transmembrane helix</keyword>
<dbReference type="Proteomes" id="UP000007383">
    <property type="component" value="Chromosome"/>
</dbReference>
<protein>
    <recommendedName>
        <fullName evidence="2">YdbS-like PH domain-containing protein</fullName>
    </recommendedName>
</protein>
<dbReference type="PANTHER" id="PTHR34473:SF2">
    <property type="entry name" value="UPF0699 TRANSMEMBRANE PROTEIN YDBT"/>
    <property type="match status" value="1"/>
</dbReference>
<keyword evidence="1" id="KW-0812">Transmembrane</keyword>
<organism evidence="3 4">
    <name type="scientific">Spirochaeta africana (strain ATCC 700263 / DSM 8902 / Z-7692)</name>
    <dbReference type="NCBI Taxonomy" id="889378"/>
    <lineage>
        <taxon>Bacteria</taxon>
        <taxon>Pseudomonadati</taxon>
        <taxon>Spirochaetota</taxon>
        <taxon>Spirochaetia</taxon>
        <taxon>Spirochaetales</taxon>
        <taxon>Spirochaetaceae</taxon>
        <taxon>Spirochaeta</taxon>
    </lineage>
</organism>